<name>A0A7M6DP59_9CNID</name>
<dbReference type="Proteomes" id="UP000594262">
    <property type="component" value="Unplaced"/>
</dbReference>
<accession>A0A7M6DP59</accession>
<evidence type="ECO:0000313" key="2">
    <source>
        <dbReference type="EnsemblMetazoa" id="CLYHEMP019450.1"/>
    </source>
</evidence>
<evidence type="ECO:0000313" key="3">
    <source>
        <dbReference type="Proteomes" id="UP000594262"/>
    </source>
</evidence>
<keyword evidence="3" id="KW-1185">Reference proteome</keyword>
<sequence>MERNLAHCDERNLAHCAGNNSTENGNMAKLKEDYERQIQTLKLEHKIQLLEMDNTNKTKIMEATQTLQERCLALEKENQALKHENQIMKLKSEHESDLRKSLIGSDNHVTVETLRNDIEGLKANSKNQQPMSEKLSNLEKTVATLRNDIDGLA</sequence>
<evidence type="ECO:0000256" key="1">
    <source>
        <dbReference type="SAM" id="Coils"/>
    </source>
</evidence>
<feature type="coiled-coil region" evidence="1">
    <location>
        <begin position="24"/>
        <end position="93"/>
    </location>
</feature>
<dbReference type="AlphaFoldDB" id="A0A7M6DP59"/>
<protein>
    <submittedName>
        <fullName evidence="2">Uncharacterized protein</fullName>
    </submittedName>
</protein>
<proteinExistence type="predicted"/>
<keyword evidence="1" id="KW-0175">Coiled coil</keyword>
<reference evidence="2" key="1">
    <citation type="submission" date="2021-01" db="UniProtKB">
        <authorList>
            <consortium name="EnsemblMetazoa"/>
        </authorList>
    </citation>
    <scope>IDENTIFICATION</scope>
</reference>
<dbReference type="EnsemblMetazoa" id="CLYHEMT019450.1">
    <property type="protein sequence ID" value="CLYHEMP019450.1"/>
    <property type="gene ID" value="CLYHEMG019450"/>
</dbReference>
<organism evidence="2 3">
    <name type="scientific">Clytia hemisphaerica</name>
    <dbReference type="NCBI Taxonomy" id="252671"/>
    <lineage>
        <taxon>Eukaryota</taxon>
        <taxon>Metazoa</taxon>
        <taxon>Cnidaria</taxon>
        <taxon>Hydrozoa</taxon>
        <taxon>Hydroidolina</taxon>
        <taxon>Leptothecata</taxon>
        <taxon>Obeliida</taxon>
        <taxon>Clytiidae</taxon>
        <taxon>Clytia</taxon>
    </lineage>
</organism>